<accession>A0A538T3G7</accession>
<sequence>MKRAVRERDGGRCTFVSESGRRCQAPALIEFEHENPVARGGDATVENVRLLCRAHNQLAAECAFGAAFMERKRAEARR</sequence>
<keyword evidence="1" id="KW-0540">Nuclease</keyword>
<keyword evidence="1" id="KW-0255">Endonuclease</keyword>
<evidence type="ECO:0000313" key="2">
    <source>
        <dbReference type="Proteomes" id="UP000317716"/>
    </source>
</evidence>
<name>A0A538T3G7_UNCEI</name>
<dbReference type="GO" id="GO:0004519">
    <property type="term" value="F:endonuclease activity"/>
    <property type="evidence" value="ECO:0007669"/>
    <property type="project" value="UniProtKB-KW"/>
</dbReference>
<dbReference type="EMBL" id="VBOS01000088">
    <property type="protein sequence ID" value="TMQ58181.1"/>
    <property type="molecule type" value="Genomic_DNA"/>
</dbReference>
<dbReference type="Proteomes" id="UP000317716">
    <property type="component" value="Unassembled WGS sequence"/>
</dbReference>
<keyword evidence="1" id="KW-0378">Hydrolase</keyword>
<gene>
    <name evidence="1" type="ORF">E6K72_02900</name>
</gene>
<dbReference type="AlphaFoldDB" id="A0A538T3G7"/>
<protein>
    <submittedName>
        <fullName evidence="1">HNH endonuclease</fullName>
    </submittedName>
</protein>
<reference evidence="1 2" key="1">
    <citation type="journal article" date="2019" name="Nat. Microbiol.">
        <title>Mediterranean grassland soil C-N compound turnover is dependent on rainfall and depth, and is mediated by genomically divergent microorganisms.</title>
        <authorList>
            <person name="Diamond S."/>
            <person name="Andeer P.F."/>
            <person name="Li Z."/>
            <person name="Crits-Christoph A."/>
            <person name="Burstein D."/>
            <person name="Anantharaman K."/>
            <person name="Lane K.R."/>
            <person name="Thomas B.C."/>
            <person name="Pan C."/>
            <person name="Northen T.R."/>
            <person name="Banfield J.F."/>
        </authorList>
    </citation>
    <scope>NUCLEOTIDE SEQUENCE [LARGE SCALE GENOMIC DNA]</scope>
    <source>
        <strain evidence="1">WS_2</strain>
    </source>
</reference>
<organism evidence="1 2">
    <name type="scientific">Eiseniibacteriota bacterium</name>
    <dbReference type="NCBI Taxonomy" id="2212470"/>
    <lineage>
        <taxon>Bacteria</taxon>
        <taxon>Candidatus Eiseniibacteriota</taxon>
    </lineage>
</organism>
<comment type="caution">
    <text evidence="1">The sequence shown here is derived from an EMBL/GenBank/DDBJ whole genome shotgun (WGS) entry which is preliminary data.</text>
</comment>
<dbReference type="Gene3D" id="1.10.30.50">
    <property type="match status" value="1"/>
</dbReference>
<evidence type="ECO:0000313" key="1">
    <source>
        <dbReference type="EMBL" id="TMQ58181.1"/>
    </source>
</evidence>
<proteinExistence type="predicted"/>